<reference evidence="1" key="1">
    <citation type="submission" date="2018-02" db="EMBL/GenBank/DDBJ databases">
        <title>Rhizophora mucronata_Transcriptome.</title>
        <authorList>
            <person name="Meera S.P."/>
            <person name="Sreeshan A."/>
            <person name="Augustine A."/>
        </authorList>
    </citation>
    <scope>NUCLEOTIDE SEQUENCE</scope>
    <source>
        <tissue evidence="1">Leaf</tissue>
    </source>
</reference>
<proteinExistence type="predicted"/>
<dbReference type="EMBL" id="GGEC01035912">
    <property type="protein sequence ID" value="MBX16396.1"/>
    <property type="molecule type" value="Transcribed_RNA"/>
</dbReference>
<evidence type="ECO:0000313" key="1">
    <source>
        <dbReference type="EMBL" id="MBX16396.1"/>
    </source>
</evidence>
<accession>A0A2P2LEJ7</accession>
<dbReference type="AlphaFoldDB" id="A0A2P2LEJ7"/>
<organism evidence="1">
    <name type="scientific">Rhizophora mucronata</name>
    <name type="common">Asiatic mangrove</name>
    <dbReference type="NCBI Taxonomy" id="61149"/>
    <lineage>
        <taxon>Eukaryota</taxon>
        <taxon>Viridiplantae</taxon>
        <taxon>Streptophyta</taxon>
        <taxon>Embryophyta</taxon>
        <taxon>Tracheophyta</taxon>
        <taxon>Spermatophyta</taxon>
        <taxon>Magnoliopsida</taxon>
        <taxon>eudicotyledons</taxon>
        <taxon>Gunneridae</taxon>
        <taxon>Pentapetalae</taxon>
        <taxon>rosids</taxon>
        <taxon>fabids</taxon>
        <taxon>Malpighiales</taxon>
        <taxon>Rhizophoraceae</taxon>
        <taxon>Rhizophora</taxon>
    </lineage>
</organism>
<sequence>MKLENCTPFSELLKSAWIFFSSVTFRVLLHLDSRPT</sequence>
<name>A0A2P2LEJ7_RHIMU</name>
<protein>
    <submittedName>
        <fullName evidence="1">RNA-binding protein 39</fullName>
    </submittedName>
</protein>